<organism evidence="2 3">
    <name type="scientific">Lasius niger</name>
    <name type="common">Black garden ant</name>
    <dbReference type="NCBI Taxonomy" id="67767"/>
    <lineage>
        <taxon>Eukaryota</taxon>
        <taxon>Metazoa</taxon>
        <taxon>Ecdysozoa</taxon>
        <taxon>Arthropoda</taxon>
        <taxon>Hexapoda</taxon>
        <taxon>Insecta</taxon>
        <taxon>Pterygota</taxon>
        <taxon>Neoptera</taxon>
        <taxon>Endopterygota</taxon>
        <taxon>Hymenoptera</taxon>
        <taxon>Apocrita</taxon>
        <taxon>Aculeata</taxon>
        <taxon>Formicoidea</taxon>
        <taxon>Formicidae</taxon>
        <taxon>Formicinae</taxon>
        <taxon>Lasius</taxon>
        <taxon>Lasius</taxon>
    </lineage>
</organism>
<dbReference type="Proteomes" id="UP000036403">
    <property type="component" value="Unassembled WGS sequence"/>
</dbReference>
<evidence type="ECO:0000256" key="1">
    <source>
        <dbReference type="SAM" id="MobiDB-lite"/>
    </source>
</evidence>
<feature type="region of interest" description="Disordered" evidence="1">
    <location>
        <begin position="1"/>
        <end position="31"/>
    </location>
</feature>
<name>A0A0J7K7Z4_LASNI</name>
<feature type="region of interest" description="Disordered" evidence="1">
    <location>
        <begin position="49"/>
        <end position="82"/>
    </location>
</feature>
<accession>A0A0J7K7Z4</accession>
<dbReference type="AlphaFoldDB" id="A0A0J7K7Z4"/>
<sequence>MGPSPEMSGWPHRPPSPESAGPSGMSNSTGMAPLTLLWDAAFPDARPHVASHVDPRHPRTGTHIPLPWRATGGGCLPKEASP</sequence>
<reference evidence="2 3" key="1">
    <citation type="submission" date="2015-04" db="EMBL/GenBank/DDBJ databases">
        <title>Lasius niger genome sequencing.</title>
        <authorList>
            <person name="Konorov E.A."/>
            <person name="Nikitin M.A."/>
            <person name="Kirill M.V."/>
            <person name="Chang P."/>
        </authorList>
    </citation>
    <scope>NUCLEOTIDE SEQUENCE [LARGE SCALE GENOMIC DNA]</scope>
    <source>
        <tissue evidence="2">Whole</tissue>
    </source>
</reference>
<dbReference type="PaxDb" id="67767-A0A0J7K7Z4"/>
<protein>
    <submittedName>
        <fullName evidence="2">JerE</fullName>
    </submittedName>
</protein>
<evidence type="ECO:0000313" key="3">
    <source>
        <dbReference type="Proteomes" id="UP000036403"/>
    </source>
</evidence>
<proteinExistence type="predicted"/>
<keyword evidence="3" id="KW-1185">Reference proteome</keyword>
<dbReference type="EMBL" id="LBMM01012023">
    <property type="protein sequence ID" value="KMQ86477.1"/>
    <property type="molecule type" value="Genomic_DNA"/>
</dbReference>
<gene>
    <name evidence="2" type="ORF">RF55_14528</name>
</gene>
<evidence type="ECO:0000313" key="2">
    <source>
        <dbReference type="EMBL" id="KMQ86477.1"/>
    </source>
</evidence>
<comment type="caution">
    <text evidence="2">The sequence shown here is derived from an EMBL/GenBank/DDBJ whole genome shotgun (WGS) entry which is preliminary data.</text>
</comment>